<dbReference type="Pfam" id="PF00929">
    <property type="entry name" value="RNase_T"/>
    <property type="match status" value="1"/>
</dbReference>
<dbReference type="GO" id="GO:0000175">
    <property type="term" value="F:3'-5'-RNA exonuclease activity"/>
    <property type="evidence" value="ECO:0007669"/>
    <property type="project" value="InterPro"/>
</dbReference>
<dbReference type="FunFam" id="3.30.420.10:FF:000068">
    <property type="entry name" value="Exonuclease domain-containing protein 1"/>
    <property type="match status" value="1"/>
</dbReference>
<dbReference type="OrthoDB" id="448399at2759"/>
<dbReference type="SUPFAM" id="SSF53098">
    <property type="entry name" value="Ribonuclease H-like"/>
    <property type="match status" value="1"/>
</dbReference>
<dbReference type="GO" id="GO:0003676">
    <property type="term" value="F:nucleic acid binding"/>
    <property type="evidence" value="ECO:0007669"/>
    <property type="project" value="InterPro"/>
</dbReference>
<dbReference type="PANTHER" id="PTHR23044">
    <property type="entry name" value="3'-5' EXONUCLEASE ERI1-RELATED"/>
    <property type="match status" value="1"/>
</dbReference>
<keyword evidence="5" id="KW-0862">Zinc</keyword>
<dbReference type="PROSITE" id="PS51999">
    <property type="entry name" value="ZF_GRF"/>
    <property type="match status" value="1"/>
</dbReference>
<dbReference type="SMART" id="SM00479">
    <property type="entry name" value="EXOIII"/>
    <property type="match status" value="1"/>
</dbReference>
<evidence type="ECO:0000256" key="3">
    <source>
        <dbReference type="ARBA" id="ARBA00022771"/>
    </source>
</evidence>
<dbReference type="InterPro" id="IPR010666">
    <property type="entry name" value="Znf_GRF"/>
</dbReference>
<evidence type="ECO:0000259" key="8">
    <source>
        <dbReference type="PROSITE" id="PS51999"/>
    </source>
</evidence>
<comment type="caution">
    <text evidence="9">The sequence shown here is derived from an EMBL/GenBank/DDBJ whole genome shotgun (WGS) entry which is preliminary data.</text>
</comment>
<dbReference type="EMBL" id="RXIC02000019">
    <property type="protein sequence ID" value="KAB1227516.1"/>
    <property type="molecule type" value="Genomic_DNA"/>
</dbReference>
<dbReference type="Proteomes" id="UP000516437">
    <property type="component" value="Chromosome 1"/>
</dbReference>
<protein>
    <submittedName>
        <fullName evidence="9">ERI1 exoribonuclease 2</fullName>
    </submittedName>
</protein>
<evidence type="ECO:0000256" key="4">
    <source>
        <dbReference type="ARBA" id="ARBA00022801"/>
    </source>
</evidence>
<dbReference type="InterPro" id="IPR013520">
    <property type="entry name" value="Ribonucl_H"/>
</dbReference>
<keyword evidence="6" id="KW-0269">Exonuclease</keyword>
<dbReference type="PANTHER" id="PTHR23044:SF69">
    <property type="entry name" value="3'-5' EXORIBONUCLEASE 1-LIKE"/>
    <property type="match status" value="1"/>
</dbReference>
<evidence type="ECO:0000313" key="9">
    <source>
        <dbReference type="EMBL" id="KAB1227516.1"/>
    </source>
</evidence>
<evidence type="ECO:0000256" key="7">
    <source>
        <dbReference type="PROSITE-ProRule" id="PRU01343"/>
    </source>
</evidence>
<reference evidence="9 10" key="1">
    <citation type="journal article" date="2019" name="Plant Biotechnol. J.">
        <title>The red bayberry genome and genetic basis of sex determination.</title>
        <authorList>
            <person name="Jia H.M."/>
            <person name="Jia H.J."/>
            <person name="Cai Q.L."/>
            <person name="Wang Y."/>
            <person name="Zhao H.B."/>
            <person name="Yang W.F."/>
            <person name="Wang G.Y."/>
            <person name="Li Y.H."/>
            <person name="Zhan D.L."/>
            <person name="Shen Y.T."/>
            <person name="Niu Q.F."/>
            <person name="Chang L."/>
            <person name="Qiu J."/>
            <person name="Zhao L."/>
            <person name="Xie H.B."/>
            <person name="Fu W.Y."/>
            <person name="Jin J."/>
            <person name="Li X.W."/>
            <person name="Jiao Y."/>
            <person name="Zhou C.C."/>
            <person name="Tu T."/>
            <person name="Chai C.Y."/>
            <person name="Gao J.L."/>
            <person name="Fan L.J."/>
            <person name="van de Weg E."/>
            <person name="Wang J.Y."/>
            <person name="Gao Z.S."/>
        </authorList>
    </citation>
    <scope>NUCLEOTIDE SEQUENCE [LARGE SCALE GENOMIC DNA]</scope>
    <source>
        <tissue evidence="9">Leaves</tissue>
    </source>
</reference>
<dbReference type="InterPro" id="IPR012337">
    <property type="entry name" value="RNaseH-like_sf"/>
</dbReference>
<keyword evidence="3 7" id="KW-0863">Zinc-finger</keyword>
<dbReference type="InterPro" id="IPR051274">
    <property type="entry name" value="3-5_Exoribonuclease"/>
</dbReference>
<dbReference type="Gene3D" id="3.30.420.10">
    <property type="entry name" value="Ribonuclease H-like superfamily/Ribonuclease H"/>
    <property type="match status" value="1"/>
</dbReference>
<accession>A0A6A1WS70</accession>
<organism evidence="9 10">
    <name type="scientific">Morella rubra</name>
    <name type="common">Chinese bayberry</name>
    <dbReference type="NCBI Taxonomy" id="262757"/>
    <lineage>
        <taxon>Eukaryota</taxon>
        <taxon>Viridiplantae</taxon>
        <taxon>Streptophyta</taxon>
        <taxon>Embryophyta</taxon>
        <taxon>Tracheophyta</taxon>
        <taxon>Spermatophyta</taxon>
        <taxon>Magnoliopsida</taxon>
        <taxon>eudicotyledons</taxon>
        <taxon>Gunneridae</taxon>
        <taxon>Pentapetalae</taxon>
        <taxon>rosids</taxon>
        <taxon>fabids</taxon>
        <taxon>Fagales</taxon>
        <taxon>Myricaceae</taxon>
        <taxon>Morella</taxon>
    </lineage>
</organism>
<evidence type="ECO:0000256" key="6">
    <source>
        <dbReference type="ARBA" id="ARBA00022839"/>
    </source>
</evidence>
<dbReference type="GO" id="GO:0008270">
    <property type="term" value="F:zinc ion binding"/>
    <property type="evidence" value="ECO:0007669"/>
    <property type="project" value="UniProtKB-KW"/>
</dbReference>
<name>A0A6A1WS70_9ROSI</name>
<evidence type="ECO:0000256" key="2">
    <source>
        <dbReference type="ARBA" id="ARBA00022723"/>
    </source>
</evidence>
<proteinExistence type="predicted"/>
<feature type="domain" description="GRF-type" evidence="8">
    <location>
        <begin position="378"/>
        <end position="422"/>
    </location>
</feature>
<evidence type="ECO:0000256" key="5">
    <source>
        <dbReference type="ARBA" id="ARBA00022833"/>
    </source>
</evidence>
<keyword evidence="4" id="KW-0378">Hydrolase</keyword>
<keyword evidence="2" id="KW-0479">Metal-binding</keyword>
<keyword evidence="10" id="KW-1185">Reference proteome</keyword>
<dbReference type="InterPro" id="IPR047201">
    <property type="entry name" value="ERI-1_3'hExo-like"/>
</dbReference>
<evidence type="ECO:0000256" key="1">
    <source>
        <dbReference type="ARBA" id="ARBA00022722"/>
    </source>
</evidence>
<keyword evidence="1" id="KW-0540">Nuclease</keyword>
<dbReference type="CDD" id="cd06133">
    <property type="entry name" value="ERI-1_3'hExo_like"/>
    <property type="match status" value="1"/>
</dbReference>
<dbReference type="InterPro" id="IPR036397">
    <property type="entry name" value="RNaseH_sf"/>
</dbReference>
<gene>
    <name evidence="9" type="ORF">CJ030_MR1G027455</name>
</gene>
<evidence type="ECO:0000313" key="10">
    <source>
        <dbReference type="Proteomes" id="UP000516437"/>
    </source>
</evidence>
<sequence length="422" mass="48688">MQKYSEECMGCLKNNGLPHNLQDNRNSVGGFPESNQRMSSYTGAGSMEPDISFSSPSFVPPVEGYHRPMHQQDFCAWSAHPNIQKKQQNQRYALERCFYPIDHGCNFPINDPFESVHSRLSSQRHQPDFHFQEFQYFVVIDFEATCDKDTKPYPQEIIEFPSVLVNSTTGQLEDCFQIYVRPTYNQLLSDFCKELTGIQQNQVDKGVLLSEALLLHDKWLEEKGVKRTKFAVVTWSNWDCRVMLESECHLKRIHKPPYFNRWINLRVPFHEVFGAVKCNLKEAVQLAGLSWEGRAHCGLDDAKNTARLLAHLMHHGFRYTITDSLMSQSPNCSLGVQHFLDYQSGFAQQWFRIKHPSLPLIQFPPIQANHSKVPCMFCYCGVKSIKQVVWKPGPKHGSCFFGCGNWTLMRGPLCSYFEWVTP</sequence>
<dbReference type="AlphaFoldDB" id="A0A6A1WS70"/>